<feature type="domain" description="Clp1 P-loop" evidence="9">
    <location>
        <begin position="240"/>
        <end position="453"/>
    </location>
</feature>
<dbReference type="InterPro" id="IPR027417">
    <property type="entry name" value="P-loop_NTPase"/>
</dbReference>
<keyword evidence="5" id="KW-0547">Nucleotide-binding</keyword>
<evidence type="ECO:0000256" key="6">
    <source>
        <dbReference type="ARBA" id="ARBA00022777"/>
    </source>
</evidence>
<keyword evidence="7" id="KW-0067">ATP-binding</keyword>
<dbReference type="RefSeq" id="XP_017988889.1">
    <property type="nucleotide sequence ID" value="XM_018133400.1"/>
</dbReference>
<dbReference type="AlphaFoldDB" id="A0A0X8HUZ7"/>
<dbReference type="STRING" id="45286.A0A0X8HUZ7"/>
<dbReference type="GO" id="GO:0005524">
    <property type="term" value="F:ATP binding"/>
    <property type="evidence" value="ECO:0007669"/>
    <property type="project" value="UniProtKB-KW"/>
</dbReference>
<dbReference type="PANTHER" id="PTHR12755:SF3">
    <property type="entry name" value="POLYNUCLEOTIDE 5'-HYDROXYL-KINASE NOL9"/>
    <property type="match status" value="1"/>
</dbReference>
<evidence type="ECO:0000256" key="5">
    <source>
        <dbReference type="ARBA" id="ARBA00022741"/>
    </source>
</evidence>
<comment type="similarity">
    <text evidence="1">Belongs to the Clp1 family. NOL9/GRC3 subfamily.</text>
</comment>
<dbReference type="EMBL" id="CP014246">
    <property type="protein sequence ID" value="AMD21893.1"/>
    <property type="molecule type" value="Genomic_DNA"/>
</dbReference>
<dbReference type="GeneID" id="28725212"/>
<evidence type="ECO:0000313" key="10">
    <source>
        <dbReference type="EMBL" id="AMD21893.1"/>
    </source>
</evidence>
<name>A0A0X8HUZ7_9SACH</name>
<evidence type="ECO:0000256" key="7">
    <source>
        <dbReference type="ARBA" id="ARBA00022840"/>
    </source>
</evidence>
<evidence type="ECO:0000256" key="1">
    <source>
        <dbReference type="ARBA" id="ARBA00011003"/>
    </source>
</evidence>
<dbReference type="GO" id="GO:0000448">
    <property type="term" value="P:cleavage in ITS2 between 5.8S rRNA and LSU-rRNA of tricistronic rRNA transcript (SSU-rRNA, 5.8S rRNA, LSU-rRNA)"/>
    <property type="evidence" value="ECO:0007669"/>
    <property type="project" value="TreeGrafter"/>
</dbReference>
<keyword evidence="6" id="KW-0418">Kinase</keyword>
<dbReference type="GO" id="GO:0051731">
    <property type="term" value="F:polynucleotide 5'-hydroxyl-kinase activity"/>
    <property type="evidence" value="ECO:0007669"/>
    <property type="project" value="InterPro"/>
</dbReference>
<keyword evidence="4" id="KW-0808">Transferase</keyword>
<evidence type="ECO:0000259" key="9">
    <source>
        <dbReference type="Pfam" id="PF16575"/>
    </source>
</evidence>
<dbReference type="Proteomes" id="UP000243052">
    <property type="component" value="Chromosome vi"/>
</dbReference>
<evidence type="ECO:0000313" key="11">
    <source>
        <dbReference type="Proteomes" id="UP000243052"/>
    </source>
</evidence>
<proteinExistence type="inferred from homology"/>
<feature type="compositionally biased region" description="Acidic residues" evidence="8">
    <location>
        <begin position="8"/>
        <end position="19"/>
    </location>
</feature>
<dbReference type="InterPro" id="IPR032319">
    <property type="entry name" value="CLP1_P"/>
</dbReference>
<dbReference type="GO" id="GO:0005634">
    <property type="term" value="C:nucleus"/>
    <property type="evidence" value="ECO:0007669"/>
    <property type="project" value="TreeGrafter"/>
</dbReference>
<evidence type="ECO:0000256" key="3">
    <source>
        <dbReference type="ARBA" id="ARBA00019824"/>
    </source>
</evidence>
<evidence type="ECO:0000256" key="4">
    <source>
        <dbReference type="ARBA" id="ARBA00022679"/>
    </source>
</evidence>
<dbReference type="InterPro" id="IPR045116">
    <property type="entry name" value="Clp1/Grc3"/>
</dbReference>
<keyword evidence="11" id="KW-1185">Reference proteome</keyword>
<organism evidence="10 11">
    <name type="scientific">Eremothecium sinecaudum</name>
    <dbReference type="NCBI Taxonomy" id="45286"/>
    <lineage>
        <taxon>Eukaryota</taxon>
        <taxon>Fungi</taxon>
        <taxon>Dikarya</taxon>
        <taxon>Ascomycota</taxon>
        <taxon>Saccharomycotina</taxon>
        <taxon>Saccharomycetes</taxon>
        <taxon>Saccharomycetales</taxon>
        <taxon>Saccharomycetaceae</taxon>
        <taxon>Eremothecium</taxon>
    </lineage>
</organism>
<evidence type="ECO:0000256" key="8">
    <source>
        <dbReference type="SAM" id="MobiDB-lite"/>
    </source>
</evidence>
<dbReference type="Gene3D" id="3.40.50.300">
    <property type="entry name" value="P-loop containing nucleotide triphosphate hydrolases"/>
    <property type="match status" value="1"/>
</dbReference>
<sequence length="630" mass="71382">MSKISELPEYEEGSSESESDSSNSCSTTLKATASPYVDEYDSDGYNTSGKEECTNFSSSNLYIPLSKVNYFPLVSDNSSSVIVCLRNQERLMISGTFRVQVLKGGFTYNSVHYNAGVHSFEYWHPISDSITPIVSSFYANWTERLFDIPSILPAETVKEYLCILKITNGPNINAIGALTSELGQLWAKRAASTNTTFTILNEQETSARELTISKEWANILDELSLFHQNCESDMRVLCIGGKNSGKSTLLRLLVQKLVHGRYTDVNNIENEAYGSNLVNYLDLDPGQPEYSSPESISWNKITSSSLSLGQHMAQGMKETVKEIYLGSSSPQSWPETYLKATKAILQSWDSENLMGTTVLNLPGWIKGFGVKIMNSVIKDFKPTHLILLKHKNRQISKELKVPDNFETVQRGTYQPHIIDVPAFHENIVPGRLQQDPRYHASNIRHFKLLAYFHKQSRFSYNPFPLLKAPPLQIAFGSQGIRGFQFLHDYSDRFHQDDLAGALEGCIVSIYCTQEPPLVEYNGIFPMHKTSIFSAEMNFIALGLIHSIDCSQKFMNIYIPEHKIDELKSTRGHFILVRGNTELPVNELYPYSVLGSSKKDDVPYIAFDKRKKFDHVWKVRKNVMRRGHFMK</sequence>
<accession>A0A0X8HUZ7</accession>
<dbReference type="Pfam" id="PF16575">
    <property type="entry name" value="CLP1_P"/>
    <property type="match status" value="1"/>
</dbReference>
<evidence type="ECO:0000256" key="2">
    <source>
        <dbReference type="ARBA" id="ARBA00018706"/>
    </source>
</evidence>
<feature type="region of interest" description="Disordered" evidence="8">
    <location>
        <begin position="1"/>
        <end position="28"/>
    </location>
</feature>
<dbReference type="OrthoDB" id="4054781at2759"/>
<gene>
    <name evidence="10" type="ORF">AW171_hschr63883</name>
</gene>
<dbReference type="PANTHER" id="PTHR12755">
    <property type="entry name" value="CLEAVAGE/POLYADENYLATION FACTOR IA SUBUNIT CLP1P"/>
    <property type="match status" value="1"/>
</dbReference>
<protein>
    <recommendedName>
        <fullName evidence="3">Polynucleotide 5'-hydroxyl-kinase GRC3</fullName>
    </recommendedName>
    <alternativeName>
        <fullName evidence="2">Polynucleotide 5'-hydroxyl-kinase grc3</fullName>
    </alternativeName>
</protein>
<reference evidence="10 11" key="1">
    <citation type="submission" date="2016-01" db="EMBL/GenBank/DDBJ databases">
        <title>Genome sequence of the yeast Holleya sinecauda.</title>
        <authorList>
            <person name="Dietrich F.S."/>
        </authorList>
    </citation>
    <scope>NUCLEOTIDE SEQUENCE [LARGE SCALE GENOMIC DNA]</scope>
    <source>
        <strain evidence="10 11">ATCC 58844</strain>
    </source>
</reference>